<name>A0A518V860_BRELA</name>
<dbReference type="InterPro" id="IPR012338">
    <property type="entry name" value="Beta-lactam/transpept-like"/>
</dbReference>
<dbReference type="SUPFAM" id="SSF56601">
    <property type="entry name" value="beta-lactamase/transpeptidase-like"/>
    <property type="match status" value="1"/>
</dbReference>
<dbReference type="PANTHER" id="PTHR35333:SF3">
    <property type="entry name" value="BETA-LACTAMASE-TYPE TRANSPEPTIDASE FOLD CONTAINING PROTEIN"/>
    <property type="match status" value="1"/>
</dbReference>
<gene>
    <name evidence="2" type="ORF">EEL30_13340</name>
</gene>
<evidence type="ECO:0000313" key="2">
    <source>
        <dbReference type="EMBL" id="QDX93197.1"/>
    </source>
</evidence>
<protein>
    <submittedName>
        <fullName evidence="2">Serine hydrolase</fullName>
    </submittedName>
</protein>
<accession>A0A518V860</accession>
<reference evidence="2 3" key="1">
    <citation type="submission" date="2018-11" db="EMBL/GenBank/DDBJ databases">
        <title>Phylogenetic determinants of toxin gene distribution in genomes of Brevibacillus laterosporus.</title>
        <authorList>
            <person name="Glare T.R."/>
            <person name="Durrant A."/>
            <person name="Berry C."/>
            <person name="Palma L."/>
            <person name="Ormskirk M."/>
            <person name="Cox M.O."/>
        </authorList>
    </citation>
    <scope>NUCLEOTIDE SEQUENCE [LARGE SCALE GENOMIC DNA]</scope>
    <source>
        <strain evidence="2 3">1821L</strain>
    </source>
</reference>
<evidence type="ECO:0000313" key="3">
    <source>
        <dbReference type="Proteomes" id="UP000319432"/>
    </source>
</evidence>
<dbReference type="GO" id="GO:0030655">
    <property type="term" value="P:beta-lactam antibiotic catabolic process"/>
    <property type="evidence" value="ECO:0007669"/>
    <property type="project" value="InterPro"/>
</dbReference>
<organism evidence="2 3">
    <name type="scientific">Brevibacillus laterosporus</name>
    <name type="common">Bacillus laterosporus</name>
    <dbReference type="NCBI Taxonomy" id="1465"/>
    <lineage>
        <taxon>Bacteria</taxon>
        <taxon>Bacillati</taxon>
        <taxon>Bacillota</taxon>
        <taxon>Bacilli</taxon>
        <taxon>Bacillales</taxon>
        <taxon>Paenibacillaceae</taxon>
        <taxon>Brevibacillus</taxon>
    </lineage>
</organism>
<sequence length="268" mass="29620">MIKTLGSQMLEVTEKAGGEWAIYIEDLSTNESFMHQEKQPFYAASLIKVPIMSTVFQAVHEGCFSFEDTITLRAEDLVGGAGVLQHLTPGTPITICDLVMLMIIQSDNSATNILIDLVGEENIRSMLHNTNMSNSLFYNKLMVIPAKLEGTNTITAEDMAKHFRLLATGKIISYDASLKMLSILKKQQVRDAIPYTFPDPDPTIIGGLPLWELANKTGNVTDLQHDVGILYVGQHAILLAFLSRGLDNNSARQTIAKLGKMVFDQYNV</sequence>
<dbReference type="GO" id="GO:0008800">
    <property type="term" value="F:beta-lactamase activity"/>
    <property type="evidence" value="ECO:0007669"/>
    <property type="project" value="InterPro"/>
</dbReference>
<keyword evidence="2" id="KW-0378">Hydrolase</keyword>
<dbReference type="EMBL" id="CP033464">
    <property type="protein sequence ID" value="QDX93197.1"/>
    <property type="molecule type" value="Genomic_DNA"/>
</dbReference>
<proteinExistence type="predicted"/>
<dbReference type="Pfam" id="PF13354">
    <property type="entry name" value="Beta-lactamase2"/>
    <property type="match status" value="1"/>
</dbReference>
<dbReference type="PANTHER" id="PTHR35333">
    <property type="entry name" value="BETA-LACTAMASE"/>
    <property type="match status" value="1"/>
</dbReference>
<dbReference type="Proteomes" id="UP000319432">
    <property type="component" value="Chromosome"/>
</dbReference>
<feature type="domain" description="Beta-lactamase class A catalytic" evidence="1">
    <location>
        <begin position="22"/>
        <end position="240"/>
    </location>
</feature>
<keyword evidence="3" id="KW-1185">Reference proteome</keyword>
<dbReference type="InterPro" id="IPR000871">
    <property type="entry name" value="Beta-lactam_class-A"/>
</dbReference>
<dbReference type="AlphaFoldDB" id="A0A518V860"/>
<dbReference type="GO" id="GO:0046677">
    <property type="term" value="P:response to antibiotic"/>
    <property type="evidence" value="ECO:0007669"/>
    <property type="project" value="InterPro"/>
</dbReference>
<dbReference type="OrthoDB" id="9775096at2"/>
<evidence type="ECO:0000259" key="1">
    <source>
        <dbReference type="Pfam" id="PF13354"/>
    </source>
</evidence>
<dbReference type="Gene3D" id="3.40.710.10">
    <property type="entry name" value="DD-peptidase/beta-lactamase superfamily"/>
    <property type="match status" value="1"/>
</dbReference>
<dbReference type="InterPro" id="IPR045155">
    <property type="entry name" value="Beta-lactam_cat"/>
</dbReference>